<accession>A0A7X5XTF4</accession>
<proteinExistence type="predicted"/>
<feature type="chain" id="PRO_5030642050" evidence="1">
    <location>
        <begin position="38"/>
        <end position="169"/>
    </location>
</feature>
<protein>
    <submittedName>
        <fullName evidence="2">Uncharacterized protein</fullName>
    </submittedName>
</protein>
<gene>
    <name evidence="2" type="ORF">GGR90_001702</name>
</gene>
<feature type="signal peptide" evidence="1">
    <location>
        <begin position="1"/>
        <end position="37"/>
    </location>
</feature>
<organism evidence="2 3">
    <name type="scientific">Sphingopyxis italica</name>
    <dbReference type="NCBI Taxonomy" id="1129133"/>
    <lineage>
        <taxon>Bacteria</taxon>
        <taxon>Pseudomonadati</taxon>
        <taxon>Pseudomonadota</taxon>
        <taxon>Alphaproteobacteria</taxon>
        <taxon>Sphingomonadales</taxon>
        <taxon>Sphingomonadaceae</taxon>
        <taxon>Sphingopyxis</taxon>
    </lineage>
</organism>
<dbReference type="AlphaFoldDB" id="A0A7X5XTF4"/>
<evidence type="ECO:0000313" key="3">
    <source>
        <dbReference type="Proteomes" id="UP000535078"/>
    </source>
</evidence>
<keyword evidence="1" id="KW-0732">Signal</keyword>
<evidence type="ECO:0000313" key="2">
    <source>
        <dbReference type="EMBL" id="NJB89527.1"/>
    </source>
</evidence>
<reference evidence="2 3" key="1">
    <citation type="submission" date="2020-03" db="EMBL/GenBank/DDBJ databases">
        <title>Genomic Encyclopedia of Type Strains, Phase IV (KMG-IV): sequencing the most valuable type-strain genomes for metagenomic binning, comparative biology and taxonomic classification.</title>
        <authorList>
            <person name="Goeker M."/>
        </authorList>
    </citation>
    <scope>NUCLEOTIDE SEQUENCE [LARGE SCALE GENOMIC DNA]</scope>
    <source>
        <strain evidence="2 3">DSM 25229</strain>
    </source>
</reference>
<sequence length="169" mass="18425">MNLALFLSQVSVLGGAMRRFFCLVIMSVALQASPVYADAQEGEGTAAIYVQRQNSTPMRWSGVGELRSQNDLCIVTQTGRFRLRLQIGGKQGSDAIPDFEVTFSTTAGDRLTRRSSESDVLVFEGRATPVADCKGVVNANLQFRFTERELSGAIAGNYLQQLVISIEPV</sequence>
<evidence type="ECO:0000256" key="1">
    <source>
        <dbReference type="SAM" id="SignalP"/>
    </source>
</evidence>
<dbReference type="RefSeq" id="WP_167921011.1">
    <property type="nucleotide sequence ID" value="NZ_JAATIT010000002.1"/>
</dbReference>
<name>A0A7X5XTF4_9SPHN</name>
<comment type="caution">
    <text evidence="2">The sequence shown here is derived from an EMBL/GenBank/DDBJ whole genome shotgun (WGS) entry which is preliminary data.</text>
</comment>
<dbReference type="Proteomes" id="UP000535078">
    <property type="component" value="Unassembled WGS sequence"/>
</dbReference>
<keyword evidence="3" id="KW-1185">Reference proteome</keyword>
<dbReference type="EMBL" id="JAATIT010000002">
    <property type="protein sequence ID" value="NJB89527.1"/>
    <property type="molecule type" value="Genomic_DNA"/>
</dbReference>